<dbReference type="PANTHER" id="PTHR24335:SF5">
    <property type="entry name" value="HOMEOBOX PROTEIN VED"/>
    <property type="match status" value="1"/>
</dbReference>
<dbReference type="Gene3D" id="1.10.10.60">
    <property type="entry name" value="Homeodomain-like"/>
    <property type="match status" value="1"/>
</dbReference>
<dbReference type="FunCoup" id="A0A6J2QR39">
    <property type="interactions" value="22"/>
</dbReference>
<dbReference type="InterPro" id="IPR042768">
    <property type="entry name" value="MNX1/Ceh-12"/>
</dbReference>
<reference evidence="7" key="1">
    <citation type="submission" date="2025-08" db="UniProtKB">
        <authorList>
            <consortium name="RefSeq"/>
        </authorList>
    </citation>
    <scope>IDENTIFICATION</scope>
</reference>
<feature type="compositionally biased region" description="Polar residues" evidence="4">
    <location>
        <begin position="102"/>
        <end position="117"/>
    </location>
</feature>
<name>A0A6J2QR39_COTGO</name>
<sequence>MRGPFSIEWMAQSSQPAGPETALASGPAACGTHSESLPGFYCRQKSENVPGQQETRSQGLNAFSLNSLQHQTSHNNQVSEEGFSSGTEEETSGYESEGGRSLSPSAPTDCISTSTSPASPPLGRRPRTAFTAEQISSLEKAFKRNAYLGTQDKAELCKKLNLSDKQIRNWFQNRRMKLKRTVQDALAHACQANVASQFMHYPELQAYRPGPYPRYHSAAARDDPVAASYIHPHSLQYSSPLPSVPSLPLDSFYQYSLPGVMLPSATTQLMGSYSAYPQYY</sequence>
<evidence type="ECO:0000259" key="5">
    <source>
        <dbReference type="PROSITE" id="PS50071"/>
    </source>
</evidence>
<dbReference type="GeneID" id="115016538"/>
<keyword evidence="2 3" id="KW-0539">Nucleus</keyword>
<evidence type="ECO:0000313" key="7">
    <source>
        <dbReference type="RefSeq" id="XP_029300191.1"/>
    </source>
</evidence>
<dbReference type="GO" id="GO:0042663">
    <property type="term" value="P:regulation of endodermal cell fate specification"/>
    <property type="evidence" value="ECO:0007669"/>
    <property type="project" value="Ensembl"/>
</dbReference>
<dbReference type="Proteomes" id="UP000504630">
    <property type="component" value="Chromosome 12"/>
</dbReference>
<dbReference type="GO" id="GO:0042661">
    <property type="term" value="P:regulation of mesodermal cell fate specification"/>
    <property type="evidence" value="ECO:0007669"/>
    <property type="project" value="Ensembl"/>
</dbReference>
<dbReference type="GO" id="GO:1990837">
    <property type="term" value="F:sequence-specific double-stranded DNA binding"/>
    <property type="evidence" value="ECO:0007669"/>
    <property type="project" value="TreeGrafter"/>
</dbReference>
<dbReference type="SMART" id="SM00389">
    <property type="entry name" value="HOX"/>
    <property type="match status" value="1"/>
</dbReference>
<comment type="function">
    <text evidence="1">Sequence-specific transcription factor which is part of a developmental regulatory system that provides cells with specific positional identities on the anterior-posterior axis.</text>
</comment>
<evidence type="ECO:0000256" key="4">
    <source>
        <dbReference type="SAM" id="MobiDB-lite"/>
    </source>
</evidence>
<dbReference type="InParanoid" id="A0A6J2QR39"/>
<dbReference type="CDD" id="cd00086">
    <property type="entry name" value="homeodomain"/>
    <property type="match status" value="1"/>
</dbReference>
<protein>
    <submittedName>
        <fullName evidence="7">Ventrally expressed dharma/bozozok antagonist</fullName>
    </submittedName>
</protein>
<evidence type="ECO:0000313" key="6">
    <source>
        <dbReference type="Proteomes" id="UP000504630"/>
    </source>
</evidence>
<dbReference type="GO" id="GO:0048812">
    <property type="term" value="P:neuron projection morphogenesis"/>
    <property type="evidence" value="ECO:0007669"/>
    <property type="project" value="TreeGrafter"/>
</dbReference>
<dbReference type="SUPFAM" id="SSF46689">
    <property type="entry name" value="Homeodomain-like"/>
    <property type="match status" value="1"/>
</dbReference>
<evidence type="ECO:0000256" key="2">
    <source>
        <dbReference type="PROSITE-ProRule" id="PRU00108"/>
    </source>
</evidence>
<feature type="DNA-binding region" description="Homeobox" evidence="2">
    <location>
        <begin position="123"/>
        <end position="182"/>
    </location>
</feature>
<dbReference type="GO" id="GO:0005634">
    <property type="term" value="C:nucleus"/>
    <property type="evidence" value="ECO:0007669"/>
    <property type="project" value="UniProtKB-SubCell"/>
</dbReference>
<dbReference type="GO" id="GO:0060061">
    <property type="term" value="P:Spemann organizer formation"/>
    <property type="evidence" value="ECO:0007669"/>
    <property type="project" value="Ensembl"/>
</dbReference>
<dbReference type="GO" id="GO:0036342">
    <property type="term" value="P:post-anal tail morphogenesis"/>
    <property type="evidence" value="ECO:0007669"/>
    <property type="project" value="Ensembl"/>
</dbReference>
<dbReference type="KEGG" id="cgob:115016538"/>
<accession>A0A6J2QR39</accession>
<dbReference type="GO" id="GO:0009953">
    <property type="term" value="P:dorsal/ventral pattern formation"/>
    <property type="evidence" value="ECO:0007669"/>
    <property type="project" value="Ensembl"/>
</dbReference>
<organism evidence="6 7">
    <name type="scientific">Cottoperca gobio</name>
    <name type="common">Frogmouth</name>
    <name type="synonym">Aphritis gobio</name>
    <dbReference type="NCBI Taxonomy" id="56716"/>
    <lineage>
        <taxon>Eukaryota</taxon>
        <taxon>Metazoa</taxon>
        <taxon>Chordata</taxon>
        <taxon>Craniata</taxon>
        <taxon>Vertebrata</taxon>
        <taxon>Euteleostomi</taxon>
        <taxon>Actinopterygii</taxon>
        <taxon>Neopterygii</taxon>
        <taxon>Teleostei</taxon>
        <taxon>Neoteleostei</taxon>
        <taxon>Acanthomorphata</taxon>
        <taxon>Eupercaria</taxon>
        <taxon>Perciformes</taxon>
        <taxon>Notothenioidei</taxon>
        <taxon>Bovichtidae</taxon>
        <taxon>Cottoperca</taxon>
    </lineage>
</organism>
<gene>
    <name evidence="7" type="primary">ved</name>
</gene>
<dbReference type="Pfam" id="PF00046">
    <property type="entry name" value="Homeodomain"/>
    <property type="match status" value="1"/>
</dbReference>
<dbReference type="PANTHER" id="PTHR24335">
    <property type="entry name" value="MOTOR NEURON AND PANCREAS HOMEOBOX PROTEIN"/>
    <property type="match status" value="1"/>
</dbReference>
<keyword evidence="2 3" id="KW-0371">Homeobox</keyword>
<dbReference type="PROSITE" id="PS50071">
    <property type="entry name" value="HOMEOBOX_2"/>
    <property type="match status" value="1"/>
</dbReference>
<dbReference type="OrthoDB" id="6159439at2759"/>
<keyword evidence="2 3" id="KW-0238">DNA-binding</keyword>
<evidence type="ECO:0000256" key="3">
    <source>
        <dbReference type="RuleBase" id="RU000682"/>
    </source>
</evidence>
<dbReference type="CTD" id="368201"/>
<feature type="domain" description="Homeobox" evidence="5">
    <location>
        <begin position="121"/>
        <end position="181"/>
    </location>
</feature>
<feature type="region of interest" description="Disordered" evidence="4">
    <location>
        <begin position="12"/>
        <end position="126"/>
    </location>
</feature>
<feature type="compositionally biased region" description="Polar residues" evidence="4">
    <location>
        <begin position="47"/>
        <end position="78"/>
    </location>
</feature>
<dbReference type="InterPro" id="IPR001356">
    <property type="entry name" value="HD"/>
</dbReference>
<evidence type="ECO:0000256" key="1">
    <source>
        <dbReference type="ARBA" id="ARBA00003263"/>
    </source>
</evidence>
<comment type="subcellular location">
    <subcellularLocation>
        <location evidence="2 3">Nucleus</location>
    </subcellularLocation>
</comment>
<dbReference type="GO" id="GO:0021520">
    <property type="term" value="P:spinal cord motor neuron cell fate specification"/>
    <property type="evidence" value="ECO:0007669"/>
    <property type="project" value="InterPro"/>
</dbReference>
<dbReference type="InterPro" id="IPR009057">
    <property type="entry name" value="Homeodomain-like_sf"/>
</dbReference>
<proteinExistence type="predicted"/>
<dbReference type="RefSeq" id="XP_029300191.1">
    <property type="nucleotide sequence ID" value="XM_029444331.1"/>
</dbReference>
<keyword evidence="6" id="KW-1185">Reference proteome</keyword>
<dbReference type="AlphaFoldDB" id="A0A6J2QR39"/>